<feature type="region of interest" description="Disordered" evidence="1">
    <location>
        <begin position="172"/>
        <end position="194"/>
    </location>
</feature>
<organism evidence="4 5">
    <name type="scientific">Methyloceanibacter marginalis</name>
    <dbReference type="NCBI Taxonomy" id="1774971"/>
    <lineage>
        <taxon>Bacteria</taxon>
        <taxon>Pseudomonadati</taxon>
        <taxon>Pseudomonadota</taxon>
        <taxon>Alphaproteobacteria</taxon>
        <taxon>Hyphomicrobiales</taxon>
        <taxon>Hyphomicrobiaceae</taxon>
        <taxon>Methyloceanibacter</taxon>
    </lineage>
</organism>
<dbReference type="PANTHER" id="PTHR31157">
    <property type="entry name" value="SCP DOMAIN-CONTAINING PROTEIN"/>
    <property type="match status" value="1"/>
</dbReference>
<reference evidence="4 5" key="1">
    <citation type="journal article" date="2016" name="Environ. Microbiol.">
        <title>New Methyloceanibacter diversity from North Sea sediments includes methanotroph containing solely the soluble methane monooxygenase.</title>
        <authorList>
            <person name="Vekeman B."/>
            <person name="Kerckhof F.M."/>
            <person name="Cremers G."/>
            <person name="de Vos P."/>
            <person name="Vandamme P."/>
            <person name="Boon N."/>
            <person name="Op den Camp H.J."/>
            <person name="Heylen K."/>
        </authorList>
    </citation>
    <scope>NUCLEOTIDE SEQUENCE [LARGE SCALE GENOMIC DNA]</scope>
    <source>
        <strain evidence="4 5">R-67177</strain>
    </source>
</reference>
<dbReference type="Proteomes" id="UP000095042">
    <property type="component" value="Unassembled WGS sequence"/>
</dbReference>
<dbReference type="SUPFAM" id="SSF55797">
    <property type="entry name" value="PR-1-like"/>
    <property type="match status" value="1"/>
</dbReference>
<feature type="signal peptide" evidence="2">
    <location>
        <begin position="1"/>
        <end position="25"/>
    </location>
</feature>
<dbReference type="EMBL" id="LPWD01000346">
    <property type="protein sequence ID" value="ODS02305.1"/>
    <property type="molecule type" value="Genomic_DNA"/>
</dbReference>
<feature type="domain" description="SCP" evidence="3">
    <location>
        <begin position="40"/>
        <end position="163"/>
    </location>
</feature>
<evidence type="ECO:0000313" key="5">
    <source>
        <dbReference type="Proteomes" id="UP000095042"/>
    </source>
</evidence>
<keyword evidence="5" id="KW-1185">Reference proteome</keyword>
<sequence>MFSANKLTWLALLSVTPACAFSAHAQEFAVPASARTTIISETNAYRAASGLAPLRESAGATQAAQRYARYLALNNKTGHRADGRSPAERVRAAGVRYCKFRGENWHQSWTRPNRATVEAAMAKAMRFWKGSPGHERALRSASTEIGVGVAGAKHGNQWYYVSVQMFVDTSCLRDPPEKPLPPPPDRNPARQATP</sequence>
<protein>
    <recommendedName>
        <fullName evidence="3">SCP domain-containing protein</fullName>
    </recommendedName>
</protein>
<comment type="caution">
    <text evidence="4">The sequence shown here is derived from an EMBL/GenBank/DDBJ whole genome shotgun (WGS) entry which is preliminary data.</text>
</comment>
<gene>
    <name evidence="4" type="ORF">AUC71_01935</name>
</gene>
<accession>A0A1E3W907</accession>
<name>A0A1E3W907_9HYPH</name>
<evidence type="ECO:0000313" key="4">
    <source>
        <dbReference type="EMBL" id="ODS02305.1"/>
    </source>
</evidence>
<dbReference type="PANTHER" id="PTHR31157:SF1">
    <property type="entry name" value="SCP DOMAIN-CONTAINING PROTEIN"/>
    <property type="match status" value="1"/>
</dbReference>
<feature type="chain" id="PRO_5009139102" description="SCP domain-containing protein" evidence="2">
    <location>
        <begin position="26"/>
        <end position="194"/>
    </location>
</feature>
<dbReference type="AlphaFoldDB" id="A0A1E3W907"/>
<keyword evidence="2" id="KW-0732">Signal</keyword>
<dbReference type="InterPro" id="IPR014044">
    <property type="entry name" value="CAP_dom"/>
</dbReference>
<dbReference type="Gene3D" id="3.40.33.10">
    <property type="entry name" value="CAP"/>
    <property type="match status" value="1"/>
</dbReference>
<proteinExistence type="predicted"/>
<evidence type="ECO:0000256" key="1">
    <source>
        <dbReference type="SAM" id="MobiDB-lite"/>
    </source>
</evidence>
<dbReference type="Pfam" id="PF00188">
    <property type="entry name" value="CAP"/>
    <property type="match status" value="1"/>
</dbReference>
<dbReference type="CDD" id="cd05379">
    <property type="entry name" value="CAP_bacterial"/>
    <property type="match status" value="1"/>
</dbReference>
<evidence type="ECO:0000256" key="2">
    <source>
        <dbReference type="SAM" id="SignalP"/>
    </source>
</evidence>
<evidence type="ECO:0000259" key="3">
    <source>
        <dbReference type="Pfam" id="PF00188"/>
    </source>
</evidence>
<dbReference type="OrthoDB" id="419320at2"/>
<dbReference type="InterPro" id="IPR035940">
    <property type="entry name" value="CAP_sf"/>
</dbReference>